<protein>
    <recommendedName>
        <fullName evidence="3">Quinol monooxygenase YgiN</fullName>
    </recommendedName>
</protein>
<dbReference type="EMBL" id="QKYU01000030">
    <property type="protein sequence ID" value="PZW39295.1"/>
    <property type="molecule type" value="Genomic_DNA"/>
</dbReference>
<name>A0A2W7I217_9PROT</name>
<sequence length="124" mass="14212">MAQEPLAQRGNFLHIYDFRVKPGFEDEFVRLFEAFDYGDDNPMHKSPAQRKDGVLCRDSTDPQRFFLIAEWASIEEHAKILPVLKEMKPAFIQYIEGGAAAFKPRYVEVVLSTPEHILNKAAEA</sequence>
<organism evidence="1 2">
    <name type="scientific">Humitalea rosea</name>
    <dbReference type="NCBI Taxonomy" id="990373"/>
    <lineage>
        <taxon>Bacteria</taxon>
        <taxon>Pseudomonadati</taxon>
        <taxon>Pseudomonadota</taxon>
        <taxon>Alphaproteobacteria</taxon>
        <taxon>Acetobacterales</taxon>
        <taxon>Roseomonadaceae</taxon>
        <taxon>Humitalea</taxon>
    </lineage>
</organism>
<keyword evidence="2" id="KW-1185">Reference proteome</keyword>
<proteinExistence type="predicted"/>
<dbReference type="Proteomes" id="UP000249688">
    <property type="component" value="Unassembled WGS sequence"/>
</dbReference>
<reference evidence="1 2" key="1">
    <citation type="submission" date="2018-06" db="EMBL/GenBank/DDBJ databases">
        <title>Genomic Encyclopedia of Archaeal and Bacterial Type Strains, Phase II (KMG-II): from individual species to whole genera.</title>
        <authorList>
            <person name="Goeker M."/>
        </authorList>
    </citation>
    <scope>NUCLEOTIDE SEQUENCE [LARGE SCALE GENOMIC DNA]</scope>
    <source>
        <strain evidence="1 2">DSM 24525</strain>
    </source>
</reference>
<evidence type="ECO:0008006" key="3">
    <source>
        <dbReference type="Google" id="ProtNLM"/>
    </source>
</evidence>
<dbReference type="AlphaFoldDB" id="A0A2W7I217"/>
<dbReference type="InterPro" id="IPR011008">
    <property type="entry name" value="Dimeric_a/b-barrel"/>
</dbReference>
<comment type="caution">
    <text evidence="1">The sequence shown here is derived from an EMBL/GenBank/DDBJ whole genome shotgun (WGS) entry which is preliminary data.</text>
</comment>
<evidence type="ECO:0000313" key="2">
    <source>
        <dbReference type="Proteomes" id="UP000249688"/>
    </source>
</evidence>
<evidence type="ECO:0000313" key="1">
    <source>
        <dbReference type="EMBL" id="PZW39295.1"/>
    </source>
</evidence>
<dbReference type="RefSeq" id="WP_111400122.1">
    <property type="nucleotide sequence ID" value="NZ_QKYU01000030.1"/>
</dbReference>
<accession>A0A2W7I217</accession>
<dbReference type="OrthoDB" id="8114098at2"/>
<gene>
    <name evidence="1" type="ORF">C8P66_13030</name>
</gene>
<dbReference type="SUPFAM" id="SSF54909">
    <property type="entry name" value="Dimeric alpha+beta barrel"/>
    <property type="match status" value="1"/>
</dbReference>
<dbReference type="Gene3D" id="3.30.70.100">
    <property type="match status" value="1"/>
</dbReference>